<evidence type="ECO:0000313" key="4">
    <source>
        <dbReference type="Proteomes" id="UP000595823"/>
    </source>
</evidence>
<keyword evidence="2" id="KW-0732">Signal</keyword>
<dbReference type="EMBL" id="CP054705">
    <property type="protein sequence ID" value="QQK75200.1"/>
    <property type="molecule type" value="Genomic_DNA"/>
</dbReference>
<feature type="signal peptide" evidence="2">
    <location>
        <begin position="1"/>
        <end position="20"/>
    </location>
</feature>
<name>A0A7T7CAT7_9BACI</name>
<organism evidence="3 4">
    <name type="scientific">Salicibibacter cibarius</name>
    <dbReference type="NCBI Taxonomy" id="2743000"/>
    <lineage>
        <taxon>Bacteria</taxon>
        <taxon>Bacillati</taxon>
        <taxon>Bacillota</taxon>
        <taxon>Bacilli</taxon>
        <taxon>Bacillales</taxon>
        <taxon>Bacillaceae</taxon>
        <taxon>Salicibibacter</taxon>
    </lineage>
</organism>
<accession>A0A7T7CAT7</accession>
<protein>
    <recommendedName>
        <fullName evidence="5">Lipoprotein</fullName>
    </recommendedName>
</protein>
<dbReference type="PROSITE" id="PS51257">
    <property type="entry name" value="PROKAR_LIPOPROTEIN"/>
    <property type="match status" value="1"/>
</dbReference>
<proteinExistence type="predicted"/>
<gene>
    <name evidence="3" type="ORF">HUG15_05975</name>
</gene>
<dbReference type="AlphaFoldDB" id="A0A7T7CAT7"/>
<feature type="chain" id="PRO_5039041298" description="Lipoprotein" evidence="2">
    <location>
        <begin position="21"/>
        <end position="46"/>
    </location>
</feature>
<evidence type="ECO:0008006" key="5">
    <source>
        <dbReference type="Google" id="ProtNLM"/>
    </source>
</evidence>
<evidence type="ECO:0000256" key="2">
    <source>
        <dbReference type="SAM" id="SignalP"/>
    </source>
</evidence>
<sequence>MNKKWLYSLLSGVFAVGMLAACNGDMDDDPGMPEEGDDMGEEDGDI</sequence>
<dbReference type="Proteomes" id="UP000595823">
    <property type="component" value="Chromosome"/>
</dbReference>
<reference evidence="3 4" key="1">
    <citation type="submission" date="2020-06" db="EMBL/GenBank/DDBJ databases">
        <title>Genomic analysis of Salicibibacter sp. NKC5-3.</title>
        <authorList>
            <person name="Oh Y.J."/>
        </authorList>
    </citation>
    <scope>NUCLEOTIDE SEQUENCE [LARGE SCALE GENOMIC DNA]</scope>
    <source>
        <strain evidence="3 4">NKC5-3</strain>
    </source>
</reference>
<feature type="region of interest" description="Disordered" evidence="1">
    <location>
        <begin position="25"/>
        <end position="46"/>
    </location>
</feature>
<evidence type="ECO:0000256" key="1">
    <source>
        <dbReference type="SAM" id="MobiDB-lite"/>
    </source>
</evidence>
<dbReference type="RefSeq" id="WP_200127779.1">
    <property type="nucleotide sequence ID" value="NZ_CP054705.1"/>
</dbReference>
<dbReference type="KEGG" id="scia:HUG15_05975"/>
<evidence type="ECO:0000313" key="3">
    <source>
        <dbReference type="EMBL" id="QQK75200.1"/>
    </source>
</evidence>
<keyword evidence="4" id="KW-1185">Reference proteome</keyword>